<dbReference type="RefSeq" id="WP_377131331.1">
    <property type="nucleotide sequence ID" value="NZ_JBHSFI010000001.1"/>
</dbReference>
<name>A0ABV9HBX5_9MICO</name>
<keyword evidence="3" id="KW-1185">Reference proteome</keyword>
<protein>
    <submittedName>
        <fullName evidence="2">Uncharacterized protein</fullName>
    </submittedName>
</protein>
<organism evidence="2 3">
    <name type="scientific">Promicromonospora alba</name>
    <dbReference type="NCBI Taxonomy" id="1616110"/>
    <lineage>
        <taxon>Bacteria</taxon>
        <taxon>Bacillati</taxon>
        <taxon>Actinomycetota</taxon>
        <taxon>Actinomycetes</taxon>
        <taxon>Micrococcales</taxon>
        <taxon>Promicromonosporaceae</taxon>
        <taxon>Promicromonospora</taxon>
    </lineage>
</organism>
<evidence type="ECO:0000313" key="2">
    <source>
        <dbReference type="EMBL" id="MFC4626839.1"/>
    </source>
</evidence>
<dbReference type="EMBL" id="JBHSFI010000001">
    <property type="protein sequence ID" value="MFC4626839.1"/>
    <property type="molecule type" value="Genomic_DNA"/>
</dbReference>
<comment type="caution">
    <text evidence="2">The sequence shown here is derived from an EMBL/GenBank/DDBJ whole genome shotgun (WGS) entry which is preliminary data.</text>
</comment>
<evidence type="ECO:0000313" key="3">
    <source>
        <dbReference type="Proteomes" id="UP001596011"/>
    </source>
</evidence>
<sequence length="236" mass="24218">MSRPDGSFGESAPPTSRRGRRTVLLTAAAVGVIGMATAGAVFAATANSPAPPLQPLATLSLSPVEPEPLPVPSERVLVDPAPEELGHASMDAATIDWIESLDTTVRDDPDFGSVAISEDHTTVTITWFGEPSAALRAQIRSAPEHLRVVVQAAAFRPAELQELVLEAMRPGLVPGVHVTSGGPENDGSGLQLGIAELPAGQTLGDVAEDLATAVDRTDVPFSIEVTGPVTAIAGSG</sequence>
<reference evidence="3" key="1">
    <citation type="journal article" date="2019" name="Int. J. Syst. Evol. Microbiol.">
        <title>The Global Catalogue of Microorganisms (GCM) 10K type strain sequencing project: providing services to taxonomists for standard genome sequencing and annotation.</title>
        <authorList>
            <consortium name="The Broad Institute Genomics Platform"/>
            <consortium name="The Broad Institute Genome Sequencing Center for Infectious Disease"/>
            <person name="Wu L."/>
            <person name="Ma J."/>
        </authorList>
    </citation>
    <scope>NUCLEOTIDE SEQUENCE [LARGE SCALE GENOMIC DNA]</scope>
    <source>
        <strain evidence="3">CCUG 42722</strain>
    </source>
</reference>
<accession>A0ABV9HBX5</accession>
<proteinExistence type="predicted"/>
<dbReference type="PROSITE" id="PS51318">
    <property type="entry name" value="TAT"/>
    <property type="match status" value="1"/>
</dbReference>
<gene>
    <name evidence="2" type="ORF">ACFO6V_01250</name>
</gene>
<evidence type="ECO:0000256" key="1">
    <source>
        <dbReference type="SAM" id="MobiDB-lite"/>
    </source>
</evidence>
<dbReference type="Proteomes" id="UP001596011">
    <property type="component" value="Unassembled WGS sequence"/>
</dbReference>
<dbReference type="InterPro" id="IPR006311">
    <property type="entry name" value="TAT_signal"/>
</dbReference>
<feature type="region of interest" description="Disordered" evidence="1">
    <location>
        <begin position="1"/>
        <end position="20"/>
    </location>
</feature>